<proteinExistence type="predicted"/>
<dbReference type="CDD" id="cd01066">
    <property type="entry name" value="APP_MetAP"/>
    <property type="match status" value="1"/>
</dbReference>
<reference evidence="4" key="1">
    <citation type="submission" date="2009-12" db="EMBL/GenBank/DDBJ databases">
        <title>Complete sequence of Treponema primitia strain ZAS-2.</title>
        <authorList>
            <person name="Tetu S.G."/>
            <person name="Matson E."/>
            <person name="Ren Q."/>
            <person name="Seshadri R."/>
            <person name="Elbourne L."/>
            <person name="Hassan K.A."/>
            <person name="Durkin A."/>
            <person name="Radune D."/>
            <person name="Mohamoud Y."/>
            <person name="Shay R."/>
            <person name="Jin S."/>
            <person name="Zhang X."/>
            <person name="Lucey K."/>
            <person name="Ballor N.R."/>
            <person name="Ottesen E."/>
            <person name="Rosenthal R."/>
            <person name="Allen A."/>
            <person name="Leadbetter J.R."/>
            <person name="Paulsen I.T."/>
        </authorList>
    </citation>
    <scope>NUCLEOTIDE SEQUENCE [LARGE SCALE GENOMIC DNA]</scope>
    <source>
        <strain evidence="4">ATCC BAA-887 / DSM 12427 / ZAS-2</strain>
    </source>
</reference>
<dbReference type="AlphaFoldDB" id="F5YQC7"/>
<dbReference type="InterPro" id="IPR036005">
    <property type="entry name" value="Creatinase/aminopeptidase-like"/>
</dbReference>
<dbReference type="SUPFAM" id="SSF53092">
    <property type="entry name" value="Creatinase/prolidase N-terminal domain"/>
    <property type="match status" value="1"/>
</dbReference>
<dbReference type="KEGG" id="tpi:TREPR_3712"/>
<dbReference type="InterPro" id="IPR029149">
    <property type="entry name" value="Creatin/AminoP/Spt16_N"/>
</dbReference>
<dbReference type="SUPFAM" id="SSF55920">
    <property type="entry name" value="Creatinase/aminopeptidase"/>
    <property type="match status" value="1"/>
</dbReference>
<accession>F5YQC7</accession>
<organism evidence="3 4">
    <name type="scientific">Treponema primitia (strain ATCC BAA-887 / DSM 12427 / ZAS-2)</name>
    <dbReference type="NCBI Taxonomy" id="545694"/>
    <lineage>
        <taxon>Bacteria</taxon>
        <taxon>Pseudomonadati</taxon>
        <taxon>Spirochaetota</taxon>
        <taxon>Spirochaetia</taxon>
        <taxon>Spirochaetales</taxon>
        <taxon>Treponemataceae</taxon>
        <taxon>Treponema</taxon>
    </lineage>
</organism>
<feature type="domain" description="Peptidase M24" evidence="1">
    <location>
        <begin position="151"/>
        <end position="386"/>
    </location>
</feature>
<keyword evidence="4" id="KW-1185">Reference proteome</keyword>
<protein>
    <submittedName>
        <fullName evidence="3">Xaa-Pro aminopeptidase</fullName>
    </submittedName>
</protein>
<dbReference type="Pfam" id="PF01321">
    <property type="entry name" value="Creatinase_N"/>
    <property type="match status" value="1"/>
</dbReference>
<keyword evidence="3" id="KW-0031">Aminopeptidase</keyword>
<dbReference type="GO" id="GO:0004177">
    <property type="term" value="F:aminopeptidase activity"/>
    <property type="evidence" value="ECO:0007669"/>
    <property type="project" value="UniProtKB-KW"/>
</dbReference>
<name>F5YQC7_TREPZ</name>
<dbReference type="Gene3D" id="3.90.230.10">
    <property type="entry name" value="Creatinase/methionine aminopeptidase superfamily"/>
    <property type="match status" value="1"/>
</dbReference>
<dbReference type="PANTHER" id="PTHR46112">
    <property type="entry name" value="AMINOPEPTIDASE"/>
    <property type="match status" value="1"/>
</dbReference>
<dbReference type="Proteomes" id="UP000009223">
    <property type="component" value="Chromosome"/>
</dbReference>
<gene>
    <name evidence="3" type="ordered locus">TREPR_3712</name>
</gene>
<evidence type="ECO:0000259" key="2">
    <source>
        <dbReference type="Pfam" id="PF01321"/>
    </source>
</evidence>
<dbReference type="PANTHER" id="PTHR46112:SF2">
    <property type="entry name" value="XAA-PRO AMINOPEPTIDASE P-RELATED"/>
    <property type="match status" value="1"/>
</dbReference>
<dbReference type="InterPro" id="IPR000587">
    <property type="entry name" value="Creatinase_N"/>
</dbReference>
<reference evidence="3 4" key="2">
    <citation type="journal article" date="2011" name="ISME J.">
        <title>RNA-seq reveals cooperative metabolic interactions between two termite-gut spirochete species in co-culture.</title>
        <authorList>
            <person name="Rosenthal A.Z."/>
            <person name="Matson E.G."/>
            <person name="Eldar A."/>
            <person name="Leadbetter J.R."/>
        </authorList>
    </citation>
    <scope>NUCLEOTIDE SEQUENCE [LARGE SCALE GENOMIC DNA]</scope>
    <source>
        <strain evidence="4">ATCC BAA-887 / DSM 12427 / ZAS-2</strain>
    </source>
</reference>
<evidence type="ECO:0000313" key="3">
    <source>
        <dbReference type="EMBL" id="AEF86087.1"/>
    </source>
</evidence>
<feature type="domain" description="Creatinase N-terminal" evidence="2">
    <location>
        <begin position="19"/>
        <end position="142"/>
    </location>
</feature>
<dbReference type="Gene3D" id="3.40.350.10">
    <property type="entry name" value="Creatinase/prolidase N-terminal domain"/>
    <property type="match status" value="1"/>
</dbReference>
<keyword evidence="3" id="KW-0645">Protease</keyword>
<dbReference type="HOGENOM" id="CLU_017266_10_0_12"/>
<sequence>MELTLSPEASLEVQELEGRRARFVALMEQARPGWDTAIFTSHVNQYYFTGTMQNGILFIRKDGSCLYGVRRSYARAREESPIRDIVPFTSYQDLAAILGPELGALYIEGDLMPVVTLERLKKYFHFSSTGFLDSLIRKQRSVKSPYELYWIRRTAEQHRILLEEKAPAMLHEGISEAEFIGELANAMYQLGFQGLVRFHQDQVEFDTAQVGFGTNALYPSNFDGPGGGRGNSAAAPLTADSKRRLKLGNPVFLDTGFSINGYHSDKTQVYMFGAEPPAELAAAHRLCLDILHRTAERLRPGEIPSKIYADIMASLSPAELDSFMGVDNSHRVKFLGHGLGLTIDELPVIAKGFDEPLEENMVIALEPKKGVPGIGMAGAEETFIVTPRGGECISGGGREIVQVPCA</sequence>
<dbReference type="InterPro" id="IPR050659">
    <property type="entry name" value="Peptidase_M24B"/>
</dbReference>
<dbReference type="InterPro" id="IPR000994">
    <property type="entry name" value="Pept_M24"/>
</dbReference>
<dbReference type="OrthoDB" id="9806388at2"/>
<evidence type="ECO:0000313" key="4">
    <source>
        <dbReference type="Proteomes" id="UP000009223"/>
    </source>
</evidence>
<dbReference type="eggNOG" id="COG0006">
    <property type="taxonomic scope" value="Bacteria"/>
</dbReference>
<dbReference type="RefSeq" id="WP_015706615.1">
    <property type="nucleotide sequence ID" value="NC_015578.1"/>
</dbReference>
<dbReference type="EMBL" id="CP001843">
    <property type="protein sequence ID" value="AEF86087.1"/>
    <property type="molecule type" value="Genomic_DNA"/>
</dbReference>
<dbReference type="Pfam" id="PF00557">
    <property type="entry name" value="Peptidase_M24"/>
    <property type="match status" value="1"/>
</dbReference>
<dbReference type="STRING" id="545694.TREPR_3712"/>
<evidence type="ECO:0000259" key="1">
    <source>
        <dbReference type="Pfam" id="PF00557"/>
    </source>
</evidence>
<keyword evidence="3" id="KW-0378">Hydrolase</keyword>